<dbReference type="GO" id="GO:0003998">
    <property type="term" value="F:acylphosphatase activity"/>
    <property type="evidence" value="ECO:0007669"/>
    <property type="project" value="UniProtKB-EC"/>
</dbReference>
<feature type="active site" evidence="5">
    <location>
        <position position="49"/>
    </location>
</feature>
<dbReference type="Pfam" id="PF00708">
    <property type="entry name" value="Acylphosphatase"/>
    <property type="match status" value="1"/>
</dbReference>
<dbReference type="SUPFAM" id="SSF54975">
    <property type="entry name" value="Acylphosphatase/BLUF domain-like"/>
    <property type="match status" value="1"/>
</dbReference>
<reference evidence="8 9" key="1">
    <citation type="submission" date="2016-10" db="EMBL/GenBank/DDBJ databases">
        <authorList>
            <person name="de Groot N.N."/>
        </authorList>
    </citation>
    <scope>NUCLEOTIDE SEQUENCE [LARGE SCALE GENOMIC DNA]</scope>
    <source>
        <strain evidence="8 9">DSM 1283</strain>
    </source>
</reference>
<dbReference type="AlphaFoldDB" id="A0A1I5BU31"/>
<dbReference type="Proteomes" id="UP000198806">
    <property type="component" value="Unassembled WGS sequence"/>
</dbReference>
<name>A0A1I5BU31_9FIRM</name>
<evidence type="ECO:0000313" key="9">
    <source>
        <dbReference type="Proteomes" id="UP000198806"/>
    </source>
</evidence>
<protein>
    <recommendedName>
        <fullName evidence="3 5">acylphosphatase</fullName>
        <ecNumber evidence="2 5">3.6.1.7</ecNumber>
    </recommendedName>
</protein>
<evidence type="ECO:0000256" key="1">
    <source>
        <dbReference type="ARBA" id="ARBA00005614"/>
    </source>
</evidence>
<dbReference type="InterPro" id="IPR020456">
    <property type="entry name" value="Acylphosphatase"/>
</dbReference>
<dbReference type="Gene3D" id="3.30.70.100">
    <property type="match status" value="1"/>
</dbReference>
<keyword evidence="9" id="KW-1185">Reference proteome</keyword>
<dbReference type="STRING" id="1527.SAMN04489757_101216"/>
<feature type="domain" description="Acylphosphatase-like" evidence="7">
    <location>
        <begin position="34"/>
        <end position="119"/>
    </location>
</feature>
<dbReference type="InterPro" id="IPR001792">
    <property type="entry name" value="Acylphosphatase-like_dom"/>
</dbReference>
<evidence type="ECO:0000256" key="2">
    <source>
        <dbReference type="ARBA" id="ARBA00012150"/>
    </source>
</evidence>
<evidence type="ECO:0000256" key="5">
    <source>
        <dbReference type="PROSITE-ProRule" id="PRU00520"/>
    </source>
</evidence>
<dbReference type="RefSeq" id="WP_091683725.1">
    <property type="nucleotide sequence ID" value="NZ_BAABFM010000003.1"/>
</dbReference>
<dbReference type="EC" id="3.6.1.7" evidence="2 5"/>
<dbReference type="PROSITE" id="PS51160">
    <property type="entry name" value="ACYLPHOSPHATASE_3"/>
    <property type="match status" value="1"/>
</dbReference>
<comment type="similarity">
    <text evidence="1 6">Belongs to the acylphosphatase family.</text>
</comment>
<evidence type="ECO:0000256" key="6">
    <source>
        <dbReference type="RuleBase" id="RU004168"/>
    </source>
</evidence>
<organism evidence="8 9">
    <name type="scientific">Anaerocolumna aminovalerica</name>
    <dbReference type="NCBI Taxonomy" id="1527"/>
    <lineage>
        <taxon>Bacteria</taxon>
        <taxon>Bacillati</taxon>
        <taxon>Bacillota</taxon>
        <taxon>Clostridia</taxon>
        <taxon>Lachnospirales</taxon>
        <taxon>Lachnospiraceae</taxon>
        <taxon>Anaerocolumna</taxon>
    </lineage>
</organism>
<dbReference type="PANTHER" id="PTHR47268:SF4">
    <property type="entry name" value="ACYLPHOSPHATASE"/>
    <property type="match status" value="1"/>
</dbReference>
<sequence>MKIKKIFKQIRNNYVIEQVKKINIPDFEADKTIRYHIVFSGRVQHVGFRLEIEQLALRMKLTGWIRNLENGNVEMEIQGMKNKIGFLLDFMNSLKRIKINKMDKDIKALLNQEQEFRIL</sequence>
<evidence type="ECO:0000313" key="8">
    <source>
        <dbReference type="EMBL" id="SFN78138.1"/>
    </source>
</evidence>
<keyword evidence="5" id="KW-0378">Hydrolase</keyword>
<gene>
    <name evidence="8" type="ORF">SAMN04489757_101216</name>
</gene>
<proteinExistence type="inferred from homology"/>
<accession>A0A1I5BU31</accession>
<evidence type="ECO:0000259" key="7">
    <source>
        <dbReference type="PROSITE" id="PS51160"/>
    </source>
</evidence>
<evidence type="ECO:0000256" key="3">
    <source>
        <dbReference type="ARBA" id="ARBA00015991"/>
    </source>
</evidence>
<comment type="catalytic activity">
    <reaction evidence="4 5">
        <text>an acyl phosphate + H2O = a carboxylate + phosphate + H(+)</text>
        <dbReference type="Rhea" id="RHEA:14965"/>
        <dbReference type="ChEBI" id="CHEBI:15377"/>
        <dbReference type="ChEBI" id="CHEBI:15378"/>
        <dbReference type="ChEBI" id="CHEBI:29067"/>
        <dbReference type="ChEBI" id="CHEBI:43474"/>
        <dbReference type="ChEBI" id="CHEBI:59918"/>
        <dbReference type="EC" id="3.6.1.7"/>
    </reaction>
</comment>
<dbReference type="PANTHER" id="PTHR47268">
    <property type="entry name" value="ACYLPHOSPHATASE"/>
    <property type="match status" value="1"/>
</dbReference>
<feature type="active site" evidence="5">
    <location>
        <position position="67"/>
    </location>
</feature>
<dbReference type="InterPro" id="IPR036046">
    <property type="entry name" value="Acylphosphatase-like_dom_sf"/>
</dbReference>
<dbReference type="EMBL" id="FOWD01000001">
    <property type="protein sequence ID" value="SFN78138.1"/>
    <property type="molecule type" value="Genomic_DNA"/>
</dbReference>
<evidence type="ECO:0000256" key="4">
    <source>
        <dbReference type="ARBA" id="ARBA00047645"/>
    </source>
</evidence>
<dbReference type="OrthoDB" id="9808093at2"/>